<organism evidence="11">
    <name type="scientific">Davidia involucrata</name>
    <name type="common">Dove tree</name>
    <dbReference type="NCBI Taxonomy" id="16924"/>
    <lineage>
        <taxon>Eukaryota</taxon>
        <taxon>Viridiplantae</taxon>
        <taxon>Streptophyta</taxon>
        <taxon>Embryophyta</taxon>
        <taxon>Tracheophyta</taxon>
        <taxon>Spermatophyta</taxon>
        <taxon>Magnoliopsida</taxon>
        <taxon>eudicotyledons</taxon>
        <taxon>Gunneridae</taxon>
        <taxon>Pentapetalae</taxon>
        <taxon>asterids</taxon>
        <taxon>Cornales</taxon>
        <taxon>Nyssaceae</taxon>
        <taxon>Davidia</taxon>
    </lineage>
</organism>
<evidence type="ECO:0000256" key="5">
    <source>
        <dbReference type="ARBA" id="ARBA00023043"/>
    </source>
</evidence>
<evidence type="ECO:0000256" key="9">
    <source>
        <dbReference type="SAM" id="Phobius"/>
    </source>
</evidence>
<evidence type="ECO:0000313" key="11">
    <source>
        <dbReference type="EMBL" id="MPA46323.1"/>
    </source>
</evidence>
<keyword evidence="2 9" id="KW-0812">Transmembrane</keyword>
<dbReference type="PANTHER" id="PTHR24186">
    <property type="entry name" value="PROTEIN PHOSPHATASE 1 REGULATORY SUBUNIT"/>
    <property type="match status" value="1"/>
</dbReference>
<feature type="transmembrane region" description="Helical" evidence="9">
    <location>
        <begin position="591"/>
        <end position="613"/>
    </location>
</feature>
<dbReference type="PROSITE" id="PS50297">
    <property type="entry name" value="ANK_REP_REGION"/>
    <property type="match status" value="1"/>
</dbReference>
<evidence type="ECO:0000256" key="4">
    <source>
        <dbReference type="ARBA" id="ARBA00022989"/>
    </source>
</evidence>
<feature type="compositionally biased region" description="Polar residues" evidence="8">
    <location>
        <begin position="536"/>
        <end position="583"/>
    </location>
</feature>
<gene>
    <name evidence="11" type="ORF">Din_015764</name>
</gene>
<dbReference type="Gene3D" id="1.25.40.20">
    <property type="entry name" value="Ankyrin repeat-containing domain"/>
    <property type="match status" value="3"/>
</dbReference>
<dbReference type="AlphaFoldDB" id="A0A5B6ZUF8"/>
<reference evidence="11" key="1">
    <citation type="submission" date="2019-08" db="EMBL/GenBank/DDBJ databases">
        <title>Reference gene set and small RNA set construction with multiple tissues from Davidia involucrata Baill.</title>
        <authorList>
            <person name="Yang H."/>
            <person name="Zhou C."/>
            <person name="Li G."/>
            <person name="Wang J."/>
            <person name="Gao P."/>
            <person name="Wang M."/>
            <person name="Wang R."/>
            <person name="Zhao Y."/>
        </authorList>
    </citation>
    <scope>NUCLEOTIDE SEQUENCE</scope>
    <source>
        <tissue evidence="11">Mixed with DoveR01_LX</tissue>
    </source>
</reference>
<protein>
    <recommendedName>
        <fullName evidence="10">PGG domain-containing protein</fullName>
    </recommendedName>
</protein>
<dbReference type="SMART" id="SM00248">
    <property type="entry name" value="ANK"/>
    <property type="match status" value="9"/>
</dbReference>
<proteinExistence type="predicted"/>
<dbReference type="SUPFAM" id="SSF48403">
    <property type="entry name" value="Ankyrin repeat"/>
    <property type="match status" value="1"/>
</dbReference>
<dbReference type="EMBL" id="GHES01015764">
    <property type="protein sequence ID" value="MPA46323.1"/>
    <property type="molecule type" value="Transcribed_RNA"/>
</dbReference>
<evidence type="ECO:0000256" key="6">
    <source>
        <dbReference type="ARBA" id="ARBA00023136"/>
    </source>
</evidence>
<dbReference type="Pfam" id="PF12796">
    <property type="entry name" value="Ank_2"/>
    <property type="match status" value="4"/>
</dbReference>
<dbReference type="PROSITE" id="PS50088">
    <property type="entry name" value="ANK_REPEAT"/>
    <property type="match status" value="2"/>
</dbReference>
<dbReference type="GO" id="GO:0005886">
    <property type="term" value="C:plasma membrane"/>
    <property type="evidence" value="ECO:0007669"/>
    <property type="project" value="TreeGrafter"/>
</dbReference>
<dbReference type="InterPro" id="IPR002110">
    <property type="entry name" value="Ankyrin_rpt"/>
</dbReference>
<feature type="region of interest" description="Disordered" evidence="8">
    <location>
        <begin position="534"/>
        <end position="583"/>
    </location>
</feature>
<evidence type="ECO:0000256" key="1">
    <source>
        <dbReference type="ARBA" id="ARBA00004141"/>
    </source>
</evidence>
<name>A0A5B6ZUF8_DAVIN</name>
<feature type="repeat" description="ANK" evidence="7">
    <location>
        <begin position="245"/>
        <end position="277"/>
    </location>
</feature>
<feature type="transmembrane region" description="Helical" evidence="9">
    <location>
        <begin position="735"/>
        <end position="751"/>
    </location>
</feature>
<feature type="transmembrane region" description="Helical" evidence="9">
    <location>
        <begin position="633"/>
        <end position="657"/>
    </location>
</feature>
<dbReference type="InterPro" id="IPR026961">
    <property type="entry name" value="PGG_dom"/>
</dbReference>
<accession>A0A5B6ZUF8</accession>
<sequence length="761" mass="84114">MASSSSPEHEYLTSKRRNYSGRGEENNFPLPELKAQQQSEADVESKLESPVGEPSHPHDEAEHFFDETRLTTNISSIALSSECSDLEMNLQRNQTLVGKLTLPAGKGEVSSWMKPEVYRAITKGDKDSFTSEDDKHSVLEQVSSRKKNTVLHVAASLGHYKLVEEILNRYPQLVKCKNSNDDLALHLAASAGHQSIVECILHHAKQHAGGQASGSGQLKIVIEEDNITASGNNGQLDILIEKNEEENTALHVAMKNQHYKLAKFLVEKNQEASVSLNQEKMSPLYMAAEAGRLELVNLMTANRRAKITDLKGKSLVHAAIKGRKRDVLDAVMRYQSTNLPTLVEGWCSLSIPFDEEFDEKGRTPLSFAASIGFLDGVRYFLNKTFKAAYTRDQNGFFPIHWASIRGHVNIIKVFLQRCPDSLELLNKQDQNILHVAAEIGKANVVLYILQMPEFEMLLNEKDVDGNTPLHLATEGGHPRVVSILAWNKRVKLELTNNKGLTAMDVALNYPQPTPSFKQRLTWMALGYASAPRAPQLSKSTIGEKTQSTGTKGENTQSTDTKGENTQSTDTKGENTQSTDTNNSSKDRVETLLLVATLVATVTFAAGFTIPGGYNSSDPKQGMATLVQKHLFPVFLISNTIAMYSSIVVVVILIWAQLGDLSLVVASLKLAVPLLGISLTMVSLTFMAGVHMVVSNLNWLANFILITGSISLLALLVVFVPLFLPSSLNNHILQHILRYPLYLLILVIEWVTERKAHDDTEE</sequence>
<keyword evidence="6 9" id="KW-0472">Membrane</keyword>
<evidence type="ECO:0000256" key="7">
    <source>
        <dbReference type="PROSITE-ProRule" id="PRU00023"/>
    </source>
</evidence>
<evidence type="ECO:0000256" key="3">
    <source>
        <dbReference type="ARBA" id="ARBA00022737"/>
    </source>
</evidence>
<feature type="transmembrane region" description="Helical" evidence="9">
    <location>
        <begin position="669"/>
        <end position="693"/>
    </location>
</feature>
<keyword evidence="4 9" id="KW-1133">Transmembrane helix</keyword>
<evidence type="ECO:0000256" key="2">
    <source>
        <dbReference type="ARBA" id="ARBA00022692"/>
    </source>
</evidence>
<dbReference type="PANTHER" id="PTHR24186:SF46">
    <property type="entry name" value="PROTEIN ACCELERATED CELL DEATH 6-LIKE"/>
    <property type="match status" value="1"/>
</dbReference>
<comment type="subcellular location">
    <subcellularLocation>
        <location evidence="1">Membrane</location>
        <topology evidence="1">Multi-pass membrane protein</topology>
    </subcellularLocation>
</comment>
<keyword evidence="5 7" id="KW-0040">ANK repeat</keyword>
<dbReference type="Pfam" id="PF13962">
    <property type="entry name" value="PGG"/>
    <property type="match status" value="1"/>
</dbReference>
<dbReference type="InterPro" id="IPR036770">
    <property type="entry name" value="Ankyrin_rpt-contain_sf"/>
</dbReference>
<feature type="region of interest" description="Disordered" evidence="8">
    <location>
        <begin position="1"/>
        <end position="59"/>
    </location>
</feature>
<keyword evidence="3" id="KW-0677">Repeat</keyword>
<feature type="repeat" description="ANK" evidence="7">
    <location>
        <begin position="464"/>
        <end position="484"/>
    </location>
</feature>
<feature type="domain" description="PGG" evidence="10">
    <location>
        <begin position="584"/>
        <end position="692"/>
    </location>
</feature>
<evidence type="ECO:0000259" key="10">
    <source>
        <dbReference type="Pfam" id="PF13962"/>
    </source>
</evidence>
<evidence type="ECO:0000256" key="8">
    <source>
        <dbReference type="SAM" id="MobiDB-lite"/>
    </source>
</evidence>
<feature type="transmembrane region" description="Helical" evidence="9">
    <location>
        <begin position="699"/>
        <end position="723"/>
    </location>
</feature>